<feature type="domain" description="Glycine transporter" evidence="8">
    <location>
        <begin position="17"/>
        <end position="88"/>
    </location>
</feature>
<evidence type="ECO:0000259" key="8">
    <source>
        <dbReference type="Pfam" id="PF03458"/>
    </source>
</evidence>
<feature type="transmembrane region" description="Helical" evidence="7">
    <location>
        <begin position="12"/>
        <end position="33"/>
    </location>
</feature>
<feature type="transmembrane region" description="Helical" evidence="7">
    <location>
        <begin position="126"/>
        <end position="147"/>
    </location>
</feature>
<feature type="domain" description="Glycine transporter" evidence="8">
    <location>
        <begin position="102"/>
        <end position="174"/>
    </location>
</feature>
<evidence type="ECO:0000256" key="6">
    <source>
        <dbReference type="ARBA" id="ARBA00023136"/>
    </source>
</evidence>
<dbReference type="KEGG" id="zpl:ZBT109_2494"/>
<evidence type="ECO:0000313" key="10">
    <source>
        <dbReference type="Proteomes" id="UP000267342"/>
    </source>
</evidence>
<keyword evidence="10" id="KW-1185">Reference proteome</keyword>
<dbReference type="InterPro" id="IPR005115">
    <property type="entry name" value="Gly_transporter"/>
</dbReference>
<keyword evidence="6 7" id="KW-0472">Membrane</keyword>
<keyword evidence="3" id="KW-1003">Cell membrane</keyword>
<reference evidence="9 10" key="1">
    <citation type="submission" date="2018-09" db="EMBL/GenBank/DDBJ databases">
        <title>Zymobacter palmae IAM14233 (=T109) whole genome analysis.</title>
        <authorList>
            <person name="Yanase H."/>
        </authorList>
    </citation>
    <scope>NUCLEOTIDE SEQUENCE [LARGE SCALE GENOMIC DNA]</scope>
    <source>
        <strain evidence="9 10">IAM14233</strain>
    </source>
</reference>
<feature type="transmembrane region" description="Helical" evidence="7">
    <location>
        <begin position="73"/>
        <end position="91"/>
    </location>
</feature>
<evidence type="ECO:0000256" key="7">
    <source>
        <dbReference type="SAM" id="Phobius"/>
    </source>
</evidence>
<evidence type="ECO:0000256" key="4">
    <source>
        <dbReference type="ARBA" id="ARBA00022692"/>
    </source>
</evidence>
<dbReference type="Proteomes" id="UP000267342">
    <property type="component" value="Chromosome"/>
</dbReference>
<dbReference type="PANTHER" id="PTHR30506:SF3">
    <property type="entry name" value="UPF0126 INNER MEMBRANE PROTEIN YADS-RELATED"/>
    <property type="match status" value="1"/>
</dbReference>
<evidence type="ECO:0000256" key="3">
    <source>
        <dbReference type="ARBA" id="ARBA00022475"/>
    </source>
</evidence>
<evidence type="ECO:0000256" key="1">
    <source>
        <dbReference type="ARBA" id="ARBA00004651"/>
    </source>
</evidence>
<gene>
    <name evidence="9" type="ORF">ZBT109_2494</name>
</gene>
<keyword evidence="5 7" id="KW-1133">Transmembrane helix</keyword>
<comment type="similarity">
    <text evidence="2">Belongs to the UPF0126 family.</text>
</comment>
<evidence type="ECO:0000256" key="2">
    <source>
        <dbReference type="ARBA" id="ARBA00008193"/>
    </source>
</evidence>
<keyword evidence="4 7" id="KW-0812">Transmembrane</keyword>
<protein>
    <submittedName>
        <fullName evidence="9">Predicted membrane protein</fullName>
    </submittedName>
</protein>
<comment type="subcellular location">
    <subcellularLocation>
        <location evidence="1">Cell membrane</location>
        <topology evidence="1">Multi-pass membrane protein</topology>
    </subcellularLocation>
</comment>
<sequence length="213" mass="22971">MLPLLPEPDTTMLLDTLNIIAVSAEATTAALIANRYRMDWFGVAVIGAVAGLGGGTLRDVLLNHHPLTWVKDPWLLLLTTVFALIGAAMAARMQKLRHLFLALDAMGLVVFTVGGCNVAYELHQSMAVCVIAGMVTGCAGGVIRDVMCNVVPLLFQQELYASVSAAVACVYLYCFETLQMPQMSAVSLAMITGFLLRGLALRYNWRMPTFSAS</sequence>
<dbReference type="PANTHER" id="PTHR30506">
    <property type="entry name" value="INNER MEMBRANE PROTEIN"/>
    <property type="match status" value="1"/>
</dbReference>
<name>A0A348HHX2_9GAMM</name>
<dbReference type="AlphaFoldDB" id="A0A348HHX2"/>
<dbReference type="Pfam" id="PF03458">
    <property type="entry name" value="Gly_transporter"/>
    <property type="match status" value="2"/>
</dbReference>
<evidence type="ECO:0000256" key="5">
    <source>
        <dbReference type="ARBA" id="ARBA00022989"/>
    </source>
</evidence>
<feature type="transmembrane region" description="Helical" evidence="7">
    <location>
        <begin position="159"/>
        <end position="178"/>
    </location>
</feature>
<dbReference type="GO" id="GO:0005886">
    <property type="term" value="C:plasma membrane"/>
    <property type="evidence" value="ECO:0007669"/>
    <property type="project" value="UniProtKB-SubCell"/>
</dbReference>
<proteinExistence type="inferred from homology"/>
<accession>A0A348HHX2</accession>
<dbReference type="EMBL" id="AP018933">
    <property type="protein sequence ID" value="BBG31224.1"/>
    <property type="molecule type" value="Genomic_DNA"/>
</dbReference>
<feature type="transmembrane region" description="Helical" evidence="7">
    <location>
        <begin position="40"/>
        <end position="61"/>
    </location>
</feature>
<organism evidence="9 10">
    <name type="scientific">Zymobacter palmae</name>
    <dbReference type="NCBI Taxonomy" id="33074"/>
    <lineage>
        <taxon>Bacteria</taxon>
        <taxon>Pseudomonadati</taxon>
        <taxon>Pseudomonadota</taxon>
        <taxon>Gammaproteobacteria</taxon>
        <taxon>Oceanospirillales</taxon>
        <taxon>Halomonadaceae</taxon>
        <taxon>Zymobacter group</taxon>
        <taxon>Zymobacter</taxon>
    </lineage>
</organism>
<feature type="transmembrane region" description="Helical" evidence="7">
    <location>
        <begin position="98"/>
        <end position="120"/>
    </location>
</feature>
<feature type="transmembrane region" description="Helical" evidence="7">
    <location>
        <begin position="184"/>
        <end position="205"/>
    </location>
</feature>
<evidence type="ECO:0000313" key="9">
    <source>
        <dbReference type="EMBL" id="BBG31224.1"/>
    </source>
</evidence>